<evidence type="ECO:0000313" key="1">
    <source>
        <dbReference type="EMBL" id="CAH6723475.1"/>
    </source>
</evidence>
<accession>A0ACA9YEI0</accession>
<comment type="caution">
    <text evidence="1">The sequence shown here is derived from an EMBL/GenBank/DDBJ whole genome shotgun (WGS) entry which is preliminary data.</text>
</comment>
<gene>
    <name evidence="1" type="ORF">CLIB1444_15S02102</name>
</gene>
<dbReference type="Proteomes" id="UP001152531">
    <property type="component" value="Unassembled WGS sequence"/>
</dbReference>
<dbReference type="EMBL" id="CALSDN010000015">
    <property type="protein sequence ID" value="CAH6723475.1"/>
    <property type="molecule type" value="Genomic_DNA"/>
</dbReference>
<keyword evidence="2" id="KW-1185">Reference proteome</keyword>
<organism evidence="1 2">
    <name type="scientific">[Candida] jaroonii</name>
    <dbReference type="NCBI Taxonomy" id="467808"/>
    <lineage>
        <taxon>Eukaryota</taxon>
        <taxon>Fungi</taxon>
        <taxon>Dikarya</taxon>
        <taxon>Ascomycota</taxon>
        <taxon>Saccharomycotina</taxon>
        <taxon>Pichiomycetes</taxon>
        <taxon>Debaryomycetaceae</taxon>
        <taxon>Yamadazyma</taxon>
    </lineage>
</organism>
<sequence>MSVMNERMDHEDGSKDDKKDPTSRPYKCPMCDKAFHRLEHQTRHIRTHTGEKPHSCNYPGCFKKFSRSDELTRHSRIHTNPNSRRNKNLNKKKQELQHQQILKKEDNQPKISSNLSISPSSQIHQAAAVLVNPIPRSTTPNINTLSPDNSINSSPTINITSQFKTQQSSEDLSKIKSIQSDEENSLSASNSNLYLNSPINKSISNGSNNMDILASVSSQELNNLNSKSLPSLTNYFKSSSANSFSTNNLQYLSNLAVNQYHQKPKLNTLSTLKRMTPLEPHIQQPHPHHANHGQSQYGQSSSPSIISQESDLDYVKQRLKKSRPNSPNFTKTFTLPNSPVMGLSSTTTPILSANNSSTNLNSYFQVQNNSHANISNNITPTSITNGEEENNLPSIRSLKLDLPTNISMPKFRRFSSNEGKSGQFKNIKAEPSV</sequence>
<protein>
    <submittedName>
        <fullName evidence="1">Uncharacterized protein</fullName>
    </submittedName>
</protein>
<proteinExistence type="predicted"/>
<name>A0ACA9YEI0_9ASCO</name>
<reference evidence="1" key="1">
    <citation type="submission" date="2022-06" db="EMBL/GenBank/DDBJ databases">
        <authorList>
            <person name="Legras J.-L."/>
            <person name="Devillers H."/>
            <person name="Grondin C."/>
        </authorList>
    </citation>
    <scope>NUCLEOTIDE SEQUENCE</scope>
    <source>
        <strain evidence="1">CLIB 1444</strain>
    </source>
</reference>
<evidence type="ECO:0000313" key="2">
    <source>
        <dbReference type="Proteomes" id="UP001152531"/>
    </source>
</evidence>